<feature type="signal peptide" evidence="1">
    <location>
        <begin position="1"/>
        <end position="19"/>
    </location>
</feature>
<sequence>MSYFTMIVYFLVTPLLCGALGPVSLALARACGSWSSAPCGRFGSRSSQTLSGPGVRVWPFPRSVSDPDFPAAFAAAPGSPVGRDGHPPRTHHTHPSFLLSFLSPPYRLERSSSPTPTRSRDHYAAITYLAIRVYLIYTATVTHSSCTSIRSPSKLSSRSPSPSHAFFLPHPPIPVPSSLRSGRFGSRSSQTLSGPGVRVWPFPRSVSDPDFPAAFAAAPGSPVGRDGHPPRTHHTHPSFLLSFLSPPYRLERSSSPTPTRSRDHYAAITYLASAPPVSRLATPALTRRF</sequence>
<proteinExistence type="predicted"/>
<keyword evidence="1" id="KW-0732">Signal</keyword>
<dbReference type="EMBL" id="JARJCW010000148">
    <property type="protein sequence ID" value="KAJ7190527.1"/>
    <property type="molecule type" value="Genomic_DNA"/>
</dbReference>
<evidence type="ECO:0008006" key="4">
    <source>
        <dbReference type="Google" id="ProtNLM"/>
    </source>
</evidence>
<protein>
    <recommendedName>
        <fullName evidence="4">Secreted protein</fullName>
    </recommendedName>
</protein>
<evidence type="ECO:0000313" key="3">
    <source>
        <dbReference type="Proteomes" id="UP001219525"/>
    </source>
</evidence>
<gene>
    <name evidence="2" type="ORF">GGX14DRAFT_579801</name>
</gene>
<dbReference type="AlphaFoldDB" id="A0AAD6UM32"/>
<name>A0AAD6UM32_9AGAR</name>
<comment type="caution">
    <text evidence="2">The sequence shown here is derived from an EMBL/GenBank/DDBJ whole genome shotgun (WGS) entry which is preliminary data.</text>
</comment>
<evidence type="ECO:0000313" key="2">
    <source>
        <dbReference type="EMBL" id="KAJ7190527.1"/>
    </source>
</evidence>
<evidence type="ECO:0000256" key="1">
    <source>
        <dbReference type="SAM" id="SignalP"/>
    </source>
</evidence>
<accession>A0AAD6UM32</accession>
<feature type="chain" id="PRO_5042267801" description="Secreted protein" evidence="1">
    <location>
        <begin position="20"/>
        <end position="289"/>
    </location>
</feature>
<reference evidence="2" key="1">
    <citation type="submission" date="2023-03" db="EMBL/GenBank/DDBJ databases">
        <title>Massive genome expansion in bonnet fungi (Mycena s.s.) driven by repeated elements and novel gene families across ecological guilds.</title>
        <authorList>
            <consortium name="Lawrence Berkeley National Laboratory"/>
            <person name="Harder C.B."/>
            <person name="Miyauchi S."/>
            <person name="Viragh M."/>
            <person name="Kuo A."/>
            <person name="Thoen E."/>
            <person name="Andreopoulos B."/>
            <person name="Lu D."/>
            <person name="Skrede I."/>
            <person name="Drula E."/>
            <person name="Henrissat B."/>
            <person name="Morin E."/>
            <person name="Kohler A."/>
            <person name="Barry K."/>
            <person name="LaButti K."/>
            <person name="Morin E."/>
            <person name="Salamov A."/>
            <person name="Lipzen A."/>
            <person name="Mereny Z."/>
            <person name="Hegedus B."/>
            <person name="Baldrian P."/>
            <person name="Stursova M."/>
            <person name="Weitz H."/>
            <person name="Taylor A."/>
            <person name="Grigoriev I.V."/>
            <person name="Nagy L.G."/>
            <person name="Martin F."/>
            <person name="Kauserud H."/>
        </authorList>
    </citation>
    <scope>NUCLEOTIDE SEQUENCE</scope>
    <source>
        <strain evidence="2">9144</strain>
    </source>
</reference>
<dbReference type="Proteomes" id="UP001219525">
    <property type="component" value="Unassembled WGS sequence"/>
</dbReference>
<organism evidence="2 3">
    <name type="scientific">Mycena pura</name>
    <dbReference type="NCBI Taxonomy" id="153505"/>
    <lineage>
        <taxon>Eukaryota</taxon>
        <taxon>Fungi</taxon>
        <taxon>Dikarya</taxon>
        <taxon>Basidiomycota</taxon>
        <taxon>Agaricomycotina</taxon>
        <taxon>Agaricomycetes</taxon>
        <taxon>Agaricomycetidae</taxon>
        <taxon>Agaricales</taxon>
        <taxon>Marasmiineae</taxon>
        <taxon>Mycenaceae</taxon>
        <taxon>Mycena</taxon>
    </lineage>
</organism>
<keyword evidence="3" id="KW-1185">Reference proteome</keyword>